<dbReference type="CDD" id="cd00082">
    <property type="entry name" value="HisKA"/>
    <property type="match status" value="1"/>
</dbReference>
<feature type="non-terminal residue" evidence="3">
    <location>
        <position position="1"/>
    </location>
</feature>
<dbReference type="SMART" id="SM00086">
    <property type="entry name" value="PAC"/>
    <property type="match status" value="2"/>
</dbReference>
<dbReference type="InterPro" id="IPR035965">
    <property type="entry name" value="PAS-like_dom_sf"/>
</dbReference>
<reference evidence="3" key="1">
    <citation type="submission" date="2018-06" db="EMBL/GenBank/DDBJ databases">
        <authorList>
            <person name="Zhirakovskaya E."/>
        </authorList>
    </citation>
    <scope>NUCLEOTIDE SEQUENCE</scope>
</reference>
<dbReference type="EMBL" id="UOGK01000353">
    <property type="protein sequence ID" value="VAX40204.1"/>
    <property type="molecule type" value="Genomic_DNA"/>
</dbReference>
<dbReference type="InterPro" id="IPR003661">
    <property type="entry name" value="HisK_dim/P_dom"/>
</dbReference>
<dbReference type="SUPFAM" id="SSF47384">
    <property type="entry name" value="Homodimeric domain of signal transducing histidine kinase"/>
    <property type="match status" value="1"/>
</dbReference>
<dbReference type="GO" id="GO:0000155">
    <property type="term" value="F:phosphorelay sensor kinase activity"/>
    <property type="evidence" value="ECO:0007669"/>
    <property type="project" value="InterPro"/>
</dbReference>
<evidence type="ECO:0000259" key="2">
    <source>
        <dbReference type="PROSITE" id="PS50113"/>
    </source>
</evidence>
<dbReference type="Pfam" id="PF00989">
    <property type="entry name" value="PAS"/>
    <property type="match status" value="1"/>
</dbReference>
<dbReference type="Pfam" id="PF01590">
    <property type="entry name" value="GAF"/>
    <property type="match status" value="2"/>
</dbReference>
<dbReference type="AlphaFoldDB" id="A0A3B1DVI6"/>
<feature type="domain" description="PAS" evidence="1">
    <location>
        <begin position="84"/>
        <end position="141"/>
    </location>
</feature>
<feature type="domain" description="PAS" evidence="1">
    <location>
        <begin position="205"/>
        <end position="269"/>
    </location>
</feature>
<dbReference type="InterPro" id="IPR003018">
    <property type="entry name" value="GAF"/>
</dbReference>
<dbReference type="Pfam" id="PF00512">
    <property type="entry name" value="HisKA"/>
    <property type="match status" value="1"/>
</dbReference>
<dbReference type="InterPro" id="IPR052155">
    <property type="entry name" value="Biofilm_reg_signaling"/>
</dbReference>
<dbReference type="Gene3D" id="1.10.287.130">
    <property type="match status" value="1"/>
</dbReference>
<dbReference type="SMART" id="SM00091">
    <property type="entry name" value="PAS"/>
    <property type="match status" value="2"/>
</dbReference>
<dbReference type="Pfam" id="PF08447">
    <property type="entry name" value="PAS_3"/>
    <property type="match status" value="1"/>
</dbReference>
<feature type="domain" description="PAC" evidence="2">
    <location>
        <begin position="156"/>
        <end position="208"/>
    </location>
</feature>
<dbReference type="InterPro" id="IPR029016">
    <property type="entry name" value="GAF-like_dom_sf"/>
</dbReference>
<dbReference type="Gene3D" id="3.30.450.40">
    <property type="match status" value="1"/>
</dbReference>
<dbReference type="Gene3D" id="3.30.450.20">
    <property type="entry name" value="PAS domain"/>
    <property type="match status" value="2"/>
</dbReference>
<gene>
    <name evidence="3" type="ORF">MNBD_PLANCTO03-1805</name>
</gene>
<dbReference type="NCBIfam" id="TIGR00229">
    <property type="entry name" value="sensory_box"/>
    <property type="match status" value="2"/>
</dbReference>
<dbReference type="CDD" id="cd00130">
    <property type="entry name" value="PAS"/>
    <property type="match status" value="2"/>
</dbReference>
<accession>A0A3B1DVI6</accession>
<dbReference type="PROSITE" id="PS50112">
    <property type="entry name" value="PAS"/>
    <property type="match status" value="2"/>
</dbReference>
<dbReference type="InterPro" id="IPR001610">
    <property type="entry name" value="PAC"/>
</dbReference>
<proteinExistence type="predicted"/>
<dbReference type="InterPro" id="IPR000700">
    <property type="entry name" value="PAS-assoc_C"/>
</dbReference>
<organism evidence="3">
    <name type="scientific">hydrothermal vent metagenome</name>
    <dbReference type="NCBI Taxonomy" id="652676"/>
    <lineage>
        <taxon>unclassified sequences</taxon>
        <taxon>metagenomes</taxon>
        <taxon>ecological metagenomes</taxon>
    </lineage>
</organism>
<dbReference type="InterPro" id="IPR013767">
    <property type="entry name" value="PAS_fold"/>
</dbReference>
<dbReference type="SMART" id="SM00388">
    <property type="entry name" value="HisKA"/>
    <property type="match status" value="1"/>
</dbReference>
<dbReference type="PROSITE" id="PS50113">
    <property type="entry name" value="PAC"/>
    <property type="match status" value="1"/>
</dbReference>
<dbReference type="InterPro" id="IPR013655">
    <property type="entry name" value="PAS_fold_3"/>
</dbReference>
<dbReference type="GO" id="GO:0006355">
    <property type="term" value="P:regulation of DNA-templated transcription"/>
    <property type="evidence" value="ECO:0007669"/>
    <property type="project" value="InterPro"/>
</dbReference>
<dbReference type="SUPFAM" id="SSF55781">
    <property type="entry name" value="GAF domain-like"/>
    <property type="match status" value="2"/>
</dbReference>
<evidence type="ECO:0000313" key="3">
    <source>
        <dbReference type="EMBL" id="VAX40204.1"/>
    </source>
</evidence>
<dbReference type="PANTHER" id="PTHR44757:SF2">
    <property type="entry name" value="BIOFILM ARCHITECTURE MAINTENANCE PROTEIN MBAA"/>
    <property type="match status" value="1"/>
</dbReference>
<sequence>FFARGVAERFPADTALAEMGAVSYIGVPMVSVSGEVLGLVAVVGTTPLKDPESALLLVRLLAARAGTELLRSRAACRQAESRLREKALEDLLDAISIMSTTDTSGRITHVNENFCKISGYSREEMLGQDHRIVNSGHHPKSLWTDLYRKAARGEVWRAEVCNRHKNGSLYWMQAASTGVFDEAGKLREIVSIRFDVTAIKSAELRNRSLAAAVEAAHDGMCVVDCDGEVILYNDAFCEQVGLTVADCVGLQFVDVFTWSEDKEAVLEALSAGEELTRRVRIRRGSGGGDVNLLAATPEAEGEDWLWVDVRLTPIVGGGADEGLCVCVQRDVSEQVREEERLRLEAEGRRAQLDIGVILGEIFLPMEDRLEGVVRRLLALEGLEAHARGGVFLPEGDGLRLAVKAGEFSAEFLEGDKHVKKGACLCGRAQELAEEGEFGVTVSDDCFCDPQHEHRYEGMTAHGHYIVPIHFGGSCEGVLFLYTEPYPNRGAARQEFFERIGEQIGSAIVSDRLREQAEQEEFEQQLSEDLAALRLACQSILSMGEIPFEERAHEILDYVCTSEGLGFGNTGSLFVVEDGGMRVMAWIEGEEAAADDGAGETVLPLEYQGKHMGELVLRMEASDEYRQVRYEFLNGLAELLATAMQTEQLREKAERLQQDQAGTLLAMGREMRTPMTSIVAAADMLGEDEIGMDDREELTAMVRRNAGHLMSVVDNILELAGLSSASAIDRPSTESDAEEMGVLRGARVLLLEEREGVAALVVRELREHGAMVEVSRRAEIGMSMALGAWRAERPHSLVVMTARAAKTDVDVVPRLLREAGYSSPIMVLCDGSEPEGAEAMLVAGCDRVVLEWTQQGVAVAEAAALLGEAKGQRAA</sequence>
<dbReference type="PANTHER" id="PTHR44757">
    <property type="entry name" value="DIGUANYLATE CYCLASE DGCP"/>
    <property type="match status" value="1"/>
</dbReference>
<protein>
    <submittedName>
        <fullName evidence="3">Diguanylate cyclase/phosphodiesterase (GGDEF &amp; EAL domains) with PAS/PAC sensor(S)</fullName>
    </submittedName>
</protein>
<evidence type="ECO:0000259" key="1">
    <source>
        <dbReference type="PROSITE" id="PS50112"/>
    </source>
</evidence>
<dbReference type="InterPro" id="IPR000014">
    <property type="entry name" value="PAS"/>
</dbReference>
<dbReference type="InterPro" id="IPR036097">
    <property type="entry name" value="HisK_dim/P_sf"/>
</dbReference>
<dbReference type="SUPFAM" id="SSF55785">
    <property type="entry name" value="PYP-like sensor domain (PAS domain)"/>
    <property type="match status" value="2"/>
</dbReference>
<name>A0A3B1DVI6_9ZZZZ</name>